<organism evidence="2 3">
    <name type="scientific">Sphingomonas arvum</name>
    <dbReference type="NCBI Taxonomy" id="2992113"/>
    <lineage>
        <taxon>Bacteria</taxon>
        <taxon>Pseudomonadati</taxon>
        <taxon>Pseudomonadota</taxon>
        <taxon>Alphaproteobacteria</taxon>
        <taxon>Sphingomonadales</taxon>
        <taxon>Sphingomonadaceae</taxon>
        <taxon>Sphingomonas</taxon>
    </lineage>
</organism>
<feature type="signal peptide" evidence="1">
    <location>
        <begin position="1"/>
        <end position="24"/>
    </location>
</feature>
<reference evidence="2 3" key="1">
    <citation type="submission" date="2022-10" db="EMBL/GenBank/DDBJ databases">
        <title>Sphingomonas sp.</title>
        <authorList>
            <person name="Jin C."/>
        </authorList>
    </citation>
    <scope>NUCLEOTIDE SEQUENCE [LARGE SCALE GENOMIC DNA]</scope>
    <source>
        <strain evidence="2 3">BN140010</strain>
    </source>
</reference>
<dbReference type="EMBL" id="JAPDOB010000001">
    <property type="protein sequence ID" value="MCW3796933.1"/>
    <property type="molecule type" value="Genomic_DNA"/>
</dbReference>
<dbReference type="Proteomes" id="UP001526246">
    <property type="component" value="Unassembled WGS sequence"/>
</dbReference>
<dbReference type="RefSeq" id="WP_264880948.1">
    <property type="nucleotide sequence ID" value="NZ_JAPDOB010000001.1"/>
</dbReference>
<keyword evidence="3" id="KW-1185">Reference proteome</keyword>
<feature type="chain" id="PRO_5045327638" description="Lipoprotein" evidence="1">
    <location>
        <begin position="25"/>
        <end position="117"/>
    </location>
</feature>
<gene>
    <name evidence="2" type="ORF">OMW55_03825</name>
</gene>
<sequence>MRAGLLAVAGVVASAGACAVTAPAAPRCVVIGGAALPAAVGGSTGVCAAIEAAVARAAPGADWRVEVRLPRPYILSAAVVLGDGRRLPEQRLTVSDAPLSQAMVERFAERIAAAVRG</sequence>
<keyword evidence="1" id="KW-0732">Signal</keyword>
<proteinExistence type="predicted"/>
<evidence type="ECO:0008006" key="4">
    <source>
        <dbReference type="Google" id="ProtNLM"/>
    </source>
</evidence>
<accession>A0ABT3JCY3</accession>
<name>A0ABT3JCY3_9SPHN</name>
<comment type="caution">
    <text evidence="2">The sequence shown here is derived from an EMBL/GenBank/DDBJ whole genome shotgun (WGS) entry which is preliminary data.</text>
</comment>
<dbReference type="PROSITE" id="PS51257">
    <property type="entry name" value="PROKAR_LIPOPROTEIN"/>
    <property type="match status" value="1"/>
</dbReference>
<evidence type="ECO:0000313" key="2">
    <source>
        <dbReference type="EMBL" id="MCW3796933.1"/>
    </source>
</evidence>
<evidence type="ECO:0000313" key="3">
    <source>
        <dbReference type="Proteomes" id="UP001526246"/>
    </source>
</evidence>
<evidence type="ECO:0000256" key="1">
    <source>
        <dbReference type="SAM" id="SignalP"/>
    </source>
</evidence>
<protein>
    <recommendedName>
        <fullName evidence="4">Lipoprotein</fullName>
    </recommendedName>
</protein>